<accession>A0A1U7CX51</accession>
<dbReference type="OrthoDB" id="9765386at2"/>
<dbReference type="Pfam" id="PF04860">
    <property type="entry name" value="Phage_portal"/>
    <property type="match status" value="1"/>
</dbReference>
<dbReference type="EMBL" id="CP019082">
    <property type="protein sequence ID" value="APW63530.1"/>
    <property type="molecule type" value="Genomic_DNA"/>
</dbReference>
<dbReference type="NCBIfam" id="TIGR01537">
    <property type="entry name" value="portal_HK97"/>
    <property type="match status" value="1"/>
</dbReference>
<reference evidence="2" key="1">
    <citation type="submission" date="2016-12" db="EMBL/GenBank/DDBJ databases">
        <title>Comparative genomics of four Isosphaeraceae planctomycetes: a common pool of plasmids and glycoside hydrolase genes.</title>
        <authorList>
            <person name="Ivanova A."/>
        </authorList>
    </citation>
    <scope>NUCLEOTIDE SEQUENCE [LARGE SCALE GENOMIC DNA]</scope>
    <source>
        <strain evidence="2">PX4</strain>
    </source>
</reference>
<dbReference type="InterPro" id="IPR006427">
    <property type="entry name" value="Portal_HK97"/>
</dbReference>
<keyword evidence="2" id="KW-1185">Reference proteome</keyword>
<proteinExistence type="predicted"/>
<dbReference type="STRING" id="1387353.BSF38_05102"/>
<dbReference type="Proteomes" id="UP000186309">
    <property type="component" value="Chromosome"/>
</dbReference>
<dbReference type="InterPro" id="IPR006944">
    <property type="entry name" value="Phage/GTA_portal"/>
</dbReference>
<name>A0A1U7CX51_9BACT</name>
<evidence type="ECO:0008006" key="3">
    <source>
        <dbReference type="Google" id="ProtNLM"/>
    </source>
</evidence>
<protein>
    <recommendedName>
        <fullName evidence="3">Phage portal protein</fullName>
    </recommendedName>
</protein>
<dbReference type="KEGG" id="pbor:BSF38_05102"/>
<organism evidence="1 2">
    <name type="scientific">Paludisphaera borealis</name>
    <dbReference type="NCBI Taxonomy" id="1387353"/>
    <lineage>
        <taxon>Bacteria</taxon>
        <taxon>Pseudomonadati</taxon>
        <taxon>Planctomycetota</taxon>
        <taxon>Planctomycetia</taxon>
        <taxon>Isosphaerales</taxon>
        <taxon>Isosphaeraceae</taxon>
        <taxon>Paludisphaera</taxon>
    </lineage>
</organism>
<gene>
    <name evidence="1" type="ORF">BSF38_05102</name>
</gene>
<evidence type="ECO:0000313" key="2">
    <source>
        <dbReference type="Proteomes" id="UP000186309"/>
    </source>
</evidence>
<evidence type="ECO:0000313" key="1">
    <source>
        <dbReference type="EMBL" id="APW63530.1"/>
    </source>
</evidence>
<dbReference type="AlphaFoldDB" id="A0A1U7CX51"/>
<sequence>MAKARLKKYQSGIRRERLNAPERNMDREFFQTLLNGARGRHSPYWSEAQSRINEDSAMSLTAVYSAINRISSDMAMIPIQVKRREKDGSKRVVDDHPVAKVLSSSWDHGQTNAFFSKRQVMGYCLGWGQSISIIESTRWGEVTGLQHHHPQYGRAYRDSNGQLYYIVMGLNNQVKELPPEKVLHFKNYACCGDNGDSPLLIGRPALALYTSAEAYAQTTYSNGGNMRGYLMTDQDMTVEEVEAYLSAMVDEHGGVTNANKIGLLQGGMKWMATSFSPEAAQLVASRTFAIQDVCRLFSLPPHKLAEMSSSTFGNIEEQNRQYVDMTLMSWITMIEAECNLKLFSQLERDAGYCVMHDLEVLLRGNALAQAQADREYVTSGIKSVNEPRARLGLPPVDGGDAHIIQSNQATLEQIVSGKTLRSNLPASTSEVPINV</sequence>